<protein>
    <recommendedName>
        <fullName evidence="1">Mos1 transposase HTH domain-containing protein</fullName>
    </recommendedName>
</protein>
<evidence type="ECO:0000313" key="3">
    <source>
        <dbReference type="EMBL" id="CAF3608676.1"/>
    </source>
</evidence>
<dbReference type="GO" id="GO:0005634">
    <property type="term" value="C:nucleus"/>
    <property type="evidence" value="ECO:0007669"/>
    <property type="project" value="TreeGrafter"/>
</dbReference>
<dbReference type="PANTHER" id="PTHR46060">
    <property type="entry name" value="MARINER MOS1 TRANSPOSASE-LIKE PROTEIN"/>
    <property type="match status" value="1"/>
</dbReference>
<dbReference type="Proteomes" id="UP000682733">
    <property type="component" value="Unassembled WGS sequence"/>
</dbReference>
<dbReference type="Pfam" id="PF17906">
    <property type="entry name" value="HTH_48"/>
    <property type="match status" value="1"/>
</dbReference>
<dbReference type="GO" id="GO:0003690">
    <property type="term" value="F:double-stranded DNA binding"/>
    <property type="evidence" value="ECO:0007669"/>
    <property type="project" value="TreeGrafter"/>
</dbReference>
<dbReference type="GO" id="GO:0003697">
    <property type="term" value="F:single-stranded DNA binding"/>
    <property type="evidence" value="ECO:0007669"/>
    <property type="project" value="TreeGrafter"/>
</dbReference>
<dbReference type="GO" id="GO:0042800">
    <property type="term" value="F:histone H3K4 methyltransferase activity"/>
    <property type="evidence" value="ECO:0007669"/>
    <property type="project" value="TreeGrafter"/>
</dbReference>
<dbReference type="Gene3D" id="1.10.10.1450">
    <property type="match status" value="1"/>
</dbReference>
<dbReference type="GO" id="GO:0000014">
    <property type="term" value="F:single-stranded DNA endodeoxyribonuclease activity"/>
    <property type="evidence" value="ECO:0007669"/>
    <property type="project" value="TreeGrafter"/>
</dbReference>
<dbReference type="EMBL" id="CAJNOK010001677">
    <property type="protein sequence ID" value="CAF0824306.1"/>
    <property type="molecule type" value="Genomic_DNA"/>
</dbReference>
<dbReference type="GO" id="GO:0000729">
    <property type="term" value="P:DNA double-strand break processing"/>
    <property type="evidence" value="ECO:0007669"/>
    <property type="project" value="TreeGrafter"/>
</dbReference>
<dbReference type="PANTHER" id="PTHR46060:SF2">
    <property type="entry name" value="HISTONE-LYSINE N-METHYLTRANSFERASE SETMAR"/>
    <property type="match status" value="1"/>
</dbReference>
<dbReference type="Gene3D" id="1.10.10.10">
    <property type="entry name" value="Winged helix-like DNA-binding domain superfamily/Winged helix DNA-binding domain"/>
    <property type="match status" value="1"/>
</dbReference>
<dbReference type="InterPro" id="IPR052709">
    <property type="entry name" value="Transposase-MT_Hybrid"/>
</dbReference>
<dbReference type="GO" id="GO:0035861">
    <property type="term" value="C:site of double-strand break"/>
    <property type="evidence" value="ECO:0007669"/>
    <property type="project" value="TreeGrafter"/>
</dbReference>
<evidence type="ECO:0000313" key="2">
    <source>
        <dbReference type="EMBL" id="CAF0824306.1"/>
    </source>
</evidence>
<dbReference type="GO" id="GO:0044774">
    <property type="term" value="P:mitotic DNA integrity checkpoint signaling"/>
    <property type="evidence" value="ECO:0007669"/>
    <property type="project" value="TreeGrafter"/>
</dbReference>
<dbReference type="InterPro" id="IPR036388">
    <property type="entry name" value="WH-like_DNA-bd_sf"/>
</dbReference>
<dbReference type="Proteomes" id="UP000677228">
    <property type="component" value="Unassembled WGS sequence"/>
</dbReference>
<gene>
    <name evidence="2" type="ORF">OVA965_LOCUS5811</name>
    <name evidence="3" type="ORF">TMI583_LOCUS5808</name>
</gene>
<dbReference type="GO" id="GO:0044547">
    <property type="term" value="F:DNA topoisomerase binding"/>
    <property type="evidence" value="ECO:0007669"/>
    <property type="project" value="TreeGrafter"/>
</dbReference>
<dbReference type="GO" id="GO:0006303">
    <property type="term" value="P:double-strand break repair via nonhomologous end joining"/>
    <property type="evidence" value="ECO:0007669"/>
    <property type="project" value="TreeGrafter"/>
</dbReference>
<dbReference type="GO" id="GO:0015074">
    <property type="term" value="P:DNA integration"/>
    <property type="evidence" value="ECO:0007669"/>
    <property type="project" value="TreeGrafter"/>
</dbReference>
<evidence type="ECO:0000259" key="1">
    <source>
        <dbReference type="Pfam" id="PF17906"/>
    </source>
</evidence>
<evidence type="ECO:0000313" key="4">
    <source>
        <dbReference type="Proteomes" id="UP000682733"/>
    </source>
</evidence>
<comment type="caution">
    <text evidence="3">The sequence shown here is derived from an EMBL/GenBank/DDBJ whole genome shotgun (WGS) entry which is preliminary data.</text>
</comment>
<dbReference type="GO" id="GO:0046975">
    <property type="term" value="F:histone H3K36 methyltransferase activity"/>
    <property type="evidence" value="ECO:0007669"/>
    <property type="project" value="TreeGrafter"/>
</dbReference>
<reference evidence="3" key="1">
    <citation type="submission" date="2021-02" db="EMBL/GenBank/DDBJ databases">
        <authorList>
            <person name="Nowell W R."/>
        </authorList>
    </citation>
    <scope>NUCLEOTIDE SEQUENCE</scope>
</reference>
<proteinExistence type="predicted"/>
<dbReference type="EMBL" id="CAJOBA010001677">
    <property type="protein sequence ID" value="CAF3608676.1"/>
    <property type="molecule type" value="Genomic_DNA"/>
</dbReference>
<organism evidence="3 4">
    <name type="scientific">Didymodactylos carnosus</name>
    <dbReference type="NCBI Taxonomy" id="1234261"/>
    <lineage>
        <taxon>Eukaryota</taxon>
        <taxon>Metazoa</taxon>
        <taxon>Spiralia</taxon>
        <taxon>Gnathifera</taxon>
        <taxon>Rotifera</taxon>
        <taxon>Eurotatoria</taxon>
        <taxon>Bdelloidea</taxon>
        <taxon>Philodinida</taxon>
        <taxon>Philodinidae</taxon>
        <taxon>Didymodactylos</taxon>
    </lineage>
</organism>
<sequence>MLYEFDRGLTAADATRNISATYGEKSIDSSTCRRWFAKFRSEGASLADKHRSGRPVEFDDDALQALLDANPRQSTRELAEQLDCSLSSELNSDLTAFFESKPTSFYRRGIEVLPARWAEVVENNGDYIAD</sequence>
<dbReference type="InterPro" id="IPR041426">
    <property type="entry name" value="Mos1_HTH"/>
</dbReference>
<accession>A0A8S2H758</accession>
<name>A0A8S2H758_9BILA</name>
<dbReference type="GO" id="GO:0031297">
    <property type="term" value="P:replication fork processing"/>
    <property type="evidence" value="ECO:0007669"/>
    <property type="project" value="TreeGrafter"/>
</dbReference>
<feature type="domain" description="Mos1 transposase HTH" evidence="1">
    <location>
        <begin position="1"/>
        <end position="42"/>
    </location>
</feature>
<dbReference type="GO" id="GO:0000793">
    <property type="term" value="C:condensed chromosome"/>
    <property type="evidence" value="ECO:0007669"/>
    <property type="project" value="TreeGrafter"/>
</dbReference>
<dbReference type="AlphaFoldDB" id="A0A8S2H758"/>